<dbReference type="EMBL" id="VWRR01000008">
    <property type="protein sequence ID" value="KAF6002985.1"/>
    <property type="molecule type" value="Genomic_DNA"/>
</dbReference>
<dbReference type="Proteomes" id="UP000530660">
    <property type="component" value="Unassembled WGS sequence"/>
</dbReference>
<feature type="coiled-coil region" evidence="1">
    <location>
        <begin position="75"/>
        <end position="127"/>
    </location>
</feature>
<feature type="compositionally biased region" description="Basic and acidic residues" evidence="2">
    <location>
        <begin position="186"/>
        <end position="198"/>
    </location>
</feature>
<organism evidence="3 4">
    <name type="scientific">Cyanidiococcus yangmingshanensis</name>
    <dbReference type="NCBI Taxonomy" id="2690220"/>
    <lineage>
        <taxon>Eukaryota</taxon>
        <taxon>Rhodophyta</taxon>
        <taxon>Bangiophyceae</taxon>
        <taxon>Cyanidiales</taxon>
        <taxon>Cyanidiaceae</taxon>
        <taxon>Cyanidiococcus</taxon>
    </lineage>
</organism>
<evidence type="ECO:0000256" key="2">
    <source>
        <dbReference type="SAM" id="MobiDB-lite"/>
    </source>
</evidence>
<name>A0A7J7IIS3_9RHOD</name>
<feature type="region of interest" description="Disordered" evidence="2">
    <location>
        <begin position="128"/>
        <end position="303"/>
    </location>
</feature>
<gene>
    <name evidence="3" type="ORF">F1559_002026</name>
</gene>
<reference evidence="3 4" key="1">
    <citation type="journal article" date="2020" name="J. Phycol.">
        <title>Comparative genome analysis reveals Cyanidiococcus gen. nov., a new extremophilic red algal genus sister to Cyanidioschyzon (Cyanidioschyzonaceae, Rhodophyta).</title>
        <authorList>
            <person name="Liu S.-L."/>
            <person name="Chiang Y.-R."/>
            <person name="Yoon H.S."/>
            <person name="Fu H.-Y."/>
        </authorList>
    </citation>
    <scope>NUCLEOTIDE SEQUENCE [LARGE SCALE GENOMIC DNA]</scope>
    <source>
        <strain evidence="3 4">THAL066</strain>
    </source>
</reference>
<keyword evidence="1" id="KW-0175">Coiled coil</keyword>
<dbReference type="AlphaFoldDB" id="A0A7J7IIS3"/>
<sequence>MVQTSVFDTGESISDRQIACLRATCVALREHSRWEYAALERGVEVAFLGLQRENAELELIASQWRRCCAEQEWACIKAREEVQQSQERVQELEEKMELMDMLYAEEQRRWQQVVASLEAEVERLRKSASVGPLDGLVSPTEPLVAPEPSLLPGEAETVRRLTEASAQAPAADDENPRLLRGSLTKPSEKVERRPERRQRPTKQSRSRTKRPLLTTVEEASKPARTTAETRVQASVDPPQQAPAVRNTAAKRRRRVSFSSPGAQTSIPERSEKGTSVTQNQNGLYEADRAEQIGPEKRQKAPDLHFQKAQLGRRKLFSFITQHRLVAAKPRTMPTLTQF</sequence>
<feature type="compositionally biased region" description="Polar residues" evidence="2">
    <location>
        <begin position="256"/>
        <end position="282"/>
    </location>
</feature>
<keyword evidence="4" id="KW-1185">Reference proteome</keyword>
<feature type="compositionally biased region" description="Basic and acidic residues" evidence="2">
    <location>
        <begin position="285"/>
        <end position="303"/>
    </location>
</feature>
<comment type="caution">
    <text evidence="3">The sequence shown here is derived from an EMBL/GenBank/DDBJ whole genome shotgun (WGS) entry which is preliminary data.</text>
</comment>
<evidence type="ECO:0000313" key="4">
    <source>
        <dbReference type="Proteomes" id="UP000530660"/>
    </source>
</evidence>
<dbReference type="OrthoDB" id="10518228at2759"/>
<evidence type="ECO:0000256" key="1">
    <source>
        <dbReference type="SAM" id="Coils"/>
    </source>
</evidence>
<accession>A0A7J7IIS3</accession>
<proteinExistence type="predicted"/>
<protein>
    <submittedName>
        <fullName evidence="3">Uncharacterized protein</fullName>
    </submittedName>
</protein>
<feature type="compositionally biased region" description="Basic residues" evidence="2">
    <location>
        <begin position="199"/>
        <end position="210"/>
    </location>
</feature>
<evidence type="ECO:0000313" key="3">
    <source>
        <dbReference type="EMBL" id="KAF6002985.1"/>
    </source>
</evidence>